<feature type="domain" description="ATP-grasp" evidence="20">
    <location>
        <begin position="309"/>
        <end position="522"/>
    </location>
</feature>
<keyword evidence="13 19" id="KW-0067">ATP-binding</keyword>
<evidence type="ECO:0000256" key="16">
    <source>
        <dbReference type="ARBA" id="ARBA00057506"/>
    </source>
</evidence>
<evidence type="ECO:0000256" key="3">
    <source>
        <dbReference type="ARBA" id="ARBA00000680"/>
    </source>
</evidence>
<comment type="subunit">
    <text evidence="6">Monomer.</text>
</comment>
<evidence type="ECO:0000256" key="15">
    <source>
        <dbReference type="ARBA" id="ARBA00023235"/>
    </source>
</evidence>
<dbReference type="InterPro" id="IPR040464">
    <property type="entry name" value="InsP(3)kin_ATP-grasp"/>
</dbReference>
<dbReference type="Gene3D" id="3.30.470.20">
    <property type="entry name" value="ATP-grasp fold, B domain"/>
    <property type="match status" value="1"/>
</dbReference>
<dbReference type="FunFam" id="3.30.470.20:FF:000047">
    <property type="entry name" value="Inositol-tetrakisphosphate 1-kinase 4"/>
    <property type="match status" value="1"/>
</dbReference>
<keyword evidence="11 19" id="KW-0547">Nucleotide-binding</keyword>
<dbReference type="GO" id="GO:0016853">
    <property type="term" value="F:isomerase activity"/>
    <property type="evidence" value="ECO:0007669"/>
    <property type="project" value="UniProtKB-KW"/>
</dbReference>
<evidence type="ECO:0000259" key="20">
    <source>
        <dbReference type="PROSITE" id="PS50975"/>
    </source>
</evidence>
<sequence length="534" mass="59687">MSYQHHSPVSLPLSVHFCRARSSLVRAEMAVRLVIHESVLFTSDGNGDWCLRSGADILLQRLRYSNISLTCIHQDELASKKACFIKEVLVGHKEVRDPLRECGAISVLSLNELMSIKEPSSSNENAEICFYATSVLEAFVAKLQSDKFNIIYIGSKIETTLEGIVFIDKLDELIITMSSVIKNGFSSVHPLTVGYLMKPSRELDFLKRGALPLFPCKSALIFIPISFELPLICQLERIDVILHKVTDEIVSIDPSSSFEFPKGITFSKGMSELIRFIEEHPYNCVVDPFKNIYPLLDRLQIQNILVGLQDIKSSSRLRAPHFLRVETFNDPDLGMKLAEANLKFPVLVKPQVACGVADAHNMAIVFKAEDFRELSVPLPAIIQEYVDHGASIYKVYVVGKEIFHAVRKSLPNSTYLLASSQKSSISPVTFNSLKSLPVANQDESSVNDGFGKNKQSLDMDLINAAAHWMRQRLGLTIFGFDVVIQENSGDHVIVDLNYLPTFKEVTDLHAISAFWEAIRSAYEVKKAANVVIHS</sequence>
<evidence type="ECO:0000256" key="7">
    <source>
        <dbReference type="ARBA" id="ARBA00012017"/>
    </source>
</evidence>
<dbReference type="Proteomes" id="UP001151287">
    <property type="component" value="Unassembled WGS sequence"/>
</dbReference>
<dbReference type="EMBL" id="JAMQYH010000003">
    <property type="protein sequence ID" value="KAJ1692328.1"/>
    <property type="molecule type" value="Genomic_DNA"/>
</dbReference>
<evidence type="ECO:0000256" key="14">
    <source>
        <dbReference type="ARBA" id="ARBA00022842"/>
    </source>
</evidence>
<evidence type="ECO:0000256" key="5">
    <source>
        <dbReference type="ARBA" id="ARBA00009601"/>
    </source>
</evidence>
<keyword evidence="12" id="KW-0418">Kinase</keyword>
<proteinExistence type="inferred from homology"/>
<dbReference type="EC" id="2.7.1.159" evidence="7"/>
<evidence type="ECO:0000313" key="21">
    <source>
        <dbReference type="EMBL" id="KAJ1692328.1"/>
    </source>
</evidence>
<dbReference type="GO" id="GO:0052725">
    <property type="term" value="F:inositol-1,3,4-trisphosphate 6-kinase activity"/>
    <property type="evidence" value="ECO:0007669"/>
    <property type="project" value="InterPro"/>
</dbReference>
<dbReference type="EC" id="2.7.1.134" evidence="8"/>
<reference evidence="21" key="1">
    <citation type="journal article" date="2022" name="Cell">
        <title>Repeat-based holocentromeres influence genome architecture and karyotype evolution.</title>
        <authorList>
            <person name="Hofstatter P.G."/>
            <person name="Thangavel G."/>
            <person name="Lux T."/>
            <person name="Neumann P."/>
            <person name="Vondrak T."/>
            <person name="Novak P."/>
            <person name="Zhang M."/>
            <person name="Costa L."/>
            <person name="Castellani M."/>
            <person name="Scott A."/>
            <person name="Toegelov H."/>
            <person name="Fuchs J."/>
            <person name="Mata-Sucre Y."/>
            <person name="Dias Y."/>
            <person name="Vanzela A.L.L."/>
            <person name="Huettel B."/>
            <person name="Almeida C.C.S."/>
            <person name="Simkova H."/>
            <person name="Souza G."/>
            <person name="Pedrosa-Harand A."/>
            <person name="Macas J."/>
            <person name="Mayer K.F.X."/>
            <person name="Houben A."/>
            <person name="Marques A."/>
        </authorList>
    </citation>
    <scope>NUCLEOTIDE SEQUENCE</scope>
    <source>
        <strain evidence="21">RhyBre1mFocal</strain>
    </source>
</reference>
<evidence type="ECO:0000256" key="2">
    <source>
        <dbReference type="ARBA" id="ARBA00000399"/>
    </source>
</evidence>
<dbReference type="PIRSF" id="PIRSF038163">
    <property type="entry name" value="ITPK_uncN"/>
    <property type="match status" value="1"/>
</dbReference>
<evidence type="ECO:0000256" key="10">
    <source>
        <dbReference type="ARBA" id="ARBA00022723"/>
    </source>
</evidence>
<keyword evidence="22" id="KW-1185">Reference proteome</keyword>
<evidence type="ECO:0000256" key="17">
    <source>
        <dbReference type="ARBA" id="ARBA00073898"/>
    </source>
</evidence>
<comment type="catalytic activity">
    <reaction evidence="1">
        <text>1D-myo-inositol 3,4,5,6-tetrakisphosphate + ATP = 1D-myo-inositol 1,3,4,5,6-pentakisphosphate + ADP + H(+)</text>
        <dbReference type="Rhea" id="RHEA:12452"/>
        <dbReference type="ChEBI" id="CHEBI:15378"/>
        <dbReference type="ChEBI" id="CHEBI:30616"/>
        <dbReference type="ChEBI" id="CHEBI:57539"/>
        <dbReference type="ChEBI" id="CHEBI:57733"/>
        <dbReference type="ChEBI" id="CHEBI:456216"/>
        <dbReference type="EC" id="2.7.1.134"/>
    </reaction>
</comment>
<name>A0A9Q0CEB7_9POAL</name>
<dbReference type="GO" id="GO:0005524">
    <property type="term" value="F:ATP binding"/>
    <property type="evidence" value="ECO:0007669"/>
    <property type="project" value="UniProtKB-UniRule"/>
</dbReference>
<dbReference type="GO" id="GO:0052726">
    <property type="term" value="F:inositol-1,3,4-trisphosphate 5-kinase activity"/>
    <property type="evidence" value="ECO:0007669"/>
    <property type="project" value="InterPro"/>
</dbReference>
<accession>A0A9Q0CEB7</accession>
<comment type="function">
    <text evidence="16">Kinase that can phosphorylate various inositol polyphosphate such as Ins(3,4,5,6)P4 or Ins(1,3,4)P3 and participates in phytic acid biosynthesis in developing seeds. Phytic acid is the primary storage form of phosphorus in cereal grains and other plant seeds.</text>
</comment>
<comment type="similarity">
    <text evidence="5">Belongs to the ITPK1 family.</text>
</comment>
<evidence type="ECO:0000256" key="4">
    <source>
        <dbReference type="ARBA" id="ARBA00001946"/>
    </source>
</evidence>
<evidence type="ECO:0000256" key="11">
    <source>
        <dbReference type="ARBA" id="ARBA00022741"/>
    </source>
</evidence>
<evidence type="ECO:0000256" key="13">
    <source>
        <dbReference type="ARBA" id="ARBA00022840"/>
    </source>
</evidence>
<dbReference type="PANTHER" id="PTHR14217">
    <property type="entry name" value="INOSITOL-TETRAKISPHOSPHATE 1-KINASE"/>
    <property type="match status" value="1"/>
</dbReference>
<evidence type="ECO:0000256" key="19">
    <source>
        <dbReference type="PROSITE-ProRule" id="PRU00409"/>
    </source>
</evidence>
<dbReference type="GO" id="GO:0047325">
    <property type="term" value="F:inositol-3,4,5,6-tetrakisphosphate 1-kinase activity"/>
    <property type="evidence" value="ECO:0007669"/>
    <property type="project" value="UniProtKB-EC"/>
</dbReference>
<comment type="catalytic activity">
    <reaction evidence="2">
        <text>1D-myo-inositol 1,3,4-trisphosphate + ATP = 1D-myo-inositol 1,3,4,6-tetrakisphosphate + ADP + H(+)</text>
        <dbReference type="Rhea" id="RHEA:20940"/>
        <dbReference type="ChEBI" id="CHEBI:15378"/>
        <dbReference type="ChEBI" id="CHEBI:30616"/>
        <dbReference type="ChEBI" id="CHEBI:57660"/>
        <dbReference type="ChEBI" id="CHEBI:58414"/>
        <dbReference type="ChEBI" id="CHEBI:456216"/>
        <dbReference type="EC" id="2.7.1.159"/>
    </reaction>
</comment>
<keyword evidence="9" id="KW-0808">Transferase</keyword>
<dbReference type="InterPro" id="IPR008656">
    <property type="entry name" value="Inositol_tetrakis-P_1-kinase"/>
</dbReference>
<dbReference type="Pfam" id="PF05770">
    <property type="entry name" value="Ins134_P3_kin"/>
    <property type="match status" value="1"/>
</dbReference>
<dbReference type="GO" id="GO:0032957">
    <property type="term" value="P:inositol trisphosphate metabolic process"/>
    <property type="evidence" value="ECO:0007669"/>
    <property type="project" value="InterPro"/>
</dbReference>
<evidence type="ECO:0000313" key="22">
    <source>
        <dbReference type="Proteomes" id="UP001151287"/>
    </source>
</evidence>
<evidence type="ECO:0000256" key="18">
    <source>
        <dbReference type="ARBA" id="ARBA00077644"/>
    </source>
</evidence>
<evidence type="ECO:0000256" key="8">
    <source>
        <dbReference type="ARBA" id="ARBA00012072"/>
    </source>
</evidence>
<comment type="cofactor">
    <cofactor evidence="4">
        <name>Mg(2+)</name>
        <dbReference type="ChEBI" id="CHEBI:18420"/>
    </cofactor>
</comment>
<keyword evidence="14" id="KW-0460">Magnesium</keyword>
<dbReference type="OrthoDB" id="25308at2759"/>
<gene>
    <name evidence="21" type="ORF">LUZ63_009026</name>
</gene>
<evidence type="ECO:0000256" key="6">
    <source>
        <dbReference type="ARBA" id="ARBA00011245"/>
    </source>
</evidence>
<comment type="catalytic activity">
    <reaction evidence="3">
        <text>1D-myo-inositol 1,3,4-trisphosphate + ATP = 1D-myo-inositol 1,3,4,5-tetrakisphosphate + ADP + H(+)</text>
        <dbReference type="Rhea" id="RHEA:13253"/>
        <dbReference type="ChEBI" id="CHEBI:15378"/>
        <dbReference type="ChEBI" id="CHEBI:30616"/>
        <dbReference type="ChEBI" id="CHEBI:57895"/>
        <dbReference type="ChEBI" id="CHEBI:58414"/>
        <dbReference type="ChEBI" id="CHEBI:456216"/>
        <dbReference type="EC" id="2.7.1.159"/>
    </reaction>
</comment>
<keyword evidence="10" id="KW-0479">Metal-binding</keyword>
<protein>
    <recommendedName>
        <fullName evidence="17">Inositol-tetrakisphosphate 1-kinase 6</fullName>
        <ecNumber evidence="8">2.7.1.134</ecNumber>
        <ecNumber evidence="7">2.7.1.159</ecNumber>
    </recommendedName>
    <alternativeName>
        <fullName evidence="18">Inositol 1,3,4-trisphosphate 5/6-kinase 6</fullName>
    </alternativeName>
</protein>
<keyword evidence="15" id="KW-0413">Isomerase</keyword>
<evidence type="ECO:0000256" key="12">
    <source>
        <dbReference type="ARBA" id="ARBA00022777"/>
    </source>
</evidence>
<dbReference type="InterPro" id="IPR011761">
    <property type="entry name" value="ATP-grasp"/>
</dbReference>
<dbReference type="PANTHER" id="PTHR14217:SF1">
    <property type="entry name" value="INOSITOL-TETRAKISPHOSPHATE 1-KINASE"/>
    <property type="match status" value="1"/>
</dbReference>
<dbReference type="PROSITE" id="PS50975">
    <property type="entry name" value="ATP_GRASP"/>
    <property type="match status" value="1"/>
</dbReference>
<evidence type="ECO:0000256" key="1">
    <source>
        <dbReference type="ARBA" id="ARBA00000084"/>
    </source>
</evidence>
<dbReference type="GO" id="GO:0000287">
    <property type="term" value="F:magnesium ion binding"/>
    <property type="evidence" value="ECO:0007669"/>
    <property type="project" value="InterPro"/>
</dbReference>
<dbReference type="GO" id="GO:0005737">
    <property type="term" value="C:cytoplasm"/>
    <property type="evidence" value="ECO:0007669"/>
    <property type="project" value="TreeGrafter"/>
</dbReference>
<organism evidence="21 22">
    <name type="scientific">Rhynchospora breviuscula</name>
    <dbReference type="NCBI Taxonomy" id="2022672"/>
    <lineage>
        <taxon>Eukaryota</taxon>
        <taxon>Viridiplantae</taxon>
        <taxon>Streptophyta</taxon>
        <taxon>Embryophyta</taxon>
        <taxon>Tracheophyta</taxon>
        <taxon>Spermatophyta</taxon>
        <taxon>Magnoliopsida</taxon>
        <taxon>Liliopsida</taxon>
        <taxon>Poales</taxon>
        <taxon>Cyperaceae</taxon>
        <taxon>Cyperoideae</taxon>
        <taxon>Rhynchosporeae</taxon>
        <taxon>Rhynchospora</taxon>
    </lineage>
</organism>
<dbReference type="SUPFAM" id="SSF56059">
    <property type="entry name" value="Glutathione synthetase ATP-binding domain-like"/>
    <property type="match status" value="1"/>
</dbReference>
<dbReference type="AlphaFoldDB" id="A0A9Q0CEB7"/>
<comment type="caution">
    <text evidence="21">The sequence shown here is derived from an EMBL/GenBank/DDBJ whole genome shotgun (WGS) entry which is preliminary data.</text>
</comment>
<evidence type="ECO:0000256" key="9">
    <source>
        <dbReference type="ARBA" id="ARBA00022679"/>
    </source>
</evidence>